<dbReference type="Pfam" id="PF00126">
    <property type="entry name" value="HTH_1"/>
    <property type="match status" value="1"/>
</dbReference>
<dbReference type="InterPro" id="IPR000847">
    <property type="entry name" value="LysR_HTH_N"/>
</dbReference>
<name>A0ABQ6NV30_9BACL</name>
<dbReference type="EMBL" id="BTCL01000039">
    <property type="protein sequence ID" value="GMK48911.1"/>
    <property type="molecule type" value="Genomic_DNA"/>
</dbReference>
<protein>
    <submittedName>
        <fullName evidence="6">LysR family transcriptional regulator</fullName>
    </submittedName>
</protein>
<accession>A0ABQ6NV30</accession>
<evidence type="ECO:0000313" key="7">
    <source>
        <dbReference type="Proteomes" id="UP001285921"/>
    </source>
</evidence>
<comment type="caution">
    <text evidence="6">The sequence shown here is derived from an EMBL/GenBank/DDBJ whole genome shotgun (WGS) entry which is preliminary data.</text>
</comment>
<dbReference type="SUPFAM" id="SSF46785">
    <property type="entry name" value="Winged helix' DNA-binding domain"/>
    <property type="match status" value="1"/>
</dbReference>
<keyword evidence="7" id="KW-1185">Reference proteome</keyword>
<feature type="domain" description="HTH lysR-type" evidence="5">
    <location>
        <begin position="1"/>
        <end position="58"/>
    </location>
</feature>
<dbReference type="InterPro" id="IPR005119">
    <property type="entry name" value="LysR_subst-bd"/>
</dbReference>
<dbReference type="PRINTS" id="PR00039">
    <property type="entry name" value="HTHLYSR"/>
</dbReference>
<dbReference type="SUPFAM" id="SSF53850">
    <property type="entry name" value="Periplasmic binding protein-like II"/>
    <property type="match status" value="1"/>
</dbReference>
<comment type="similarity">
    <text evidence="1">Belongs to the LysR transcriptional regulatory family.</text>
</comment>
<dbReference type="CDD" id="cd05466">
    <property type="entry name" value="PBP2_LTTR_substrate"/>
    <property type="match status" value="1"/>
</dbReference>
<sequence length="295" mass="33126">MELTYLKTFCEVAKHGSFTRAAEILGYAQSSITTQIQRLEESYGAVLVERFGRSMRLTIAGEALLPYAKSVIRLHEESKEIVSKQSKGTLSIGTIETLAAYYLPPYLQAYRQQYPDINIMLQPGNEPLIIEAVKEGTMDVGIILDPPFSDPELHTVVLREEELVIIASPEHRFSALSEVRAEDLSGEPLILTEDGCTYRAMLLKVLRDGEIDSKPSYEFGNMEAIKQCVVYGLGVALLPRIAASEEIRKQQLIALPFNHPACRFYTQLIYSKKKWQSKAFVGFVELIGEGNHQNH</sequence>
<dbReference type="Proteomes" id="UP001285921">
    <property type="component" value="Unassembled WGS sequence"/>
</dbReference>
<reference evidence="6 7" key="1">
    <citation type="submission" date="2023-05" db="EMBL/GenBank/DDBJ databases">
        <title>Draft genome of Paenibacillus sp. CCS26.</title>
        <authorList>
            <person name="Akita H."/>
            <person name="Shinto Y."/>
            <person name="Kimura Z."/>
        </authorList>
    </citation>
    <scope>NUCLEOTIDE SEQUENCE [LARGE SCALE GENOMIC DNA]</scope>
    <source>
        <strain evidence="6 7">CCS26</strain>
    </source>
</reference>
<evidence type="ECO:0000256" key="2">
    <source>
        <dbReference type="ARBA" id="ARBA00023015"/>
    </source>
</evidence>
<evidence type="ECO:0000259" key="5">
    <source>
        <dbReference type="PROSITE" id="PS50931"/>
    </source>
</evidence>
<dbReference type="InterPro" id="IPR036390">
    <property type="entry name" value="WH_DNA-bd_sf"/>
</dbReference>
<evidence type="ECO:0000256" key="4">
    <source>
        <dbReference type="ARBA" id="ARBA00023163"/>
    </source>
</evidence>
<keyword evidence="3" id="KW-0238">DNA-binding</keyword>
<evidence type="ECO:0000256" key="1">
    <source>
        <dbReference type="ARBA" id="ARBA00009437"/>
    </source>
</evidence>
<evidence type="ECO:0000313" key="6">
    <source>
        <dbReference type="EMBL" id="GMK48911.1"/>
    </source>
</evidence>
<dbReference type="PANTHER" id="PTHR30126:SF100">
    <property type="entry name" value="LYSR-FAMILY TRANSCRIPTIONAL REGULATOR"/>
    <property type="match status" value="1"/>
</dbReference>
<dbReference type="InterPro" id="IPR036388">
    <property type="entry name" value="WH-like_DNA-bd_sf"/>
</dbReference>
<dbReference type="PANTHER" id="PTHR30126">
    <property type="entry name" value="HTH-TYPE TRANSCRIPTIONAL REGULATOR"/>
    <property type="match status" value="1"/>
</dbReference>
<keyword evidence="2" id="KW-0805">Transcription regulation</keyword>
<dbReference type="Pfam" id="PF03466">
    <property type="entry name" value="LysR_substrate"/>
    <property type="match status" value="1"/>
</dbReference>
<proteinExistence type="inferred from homology"/>
<dbReference type="Gene3D" id="3.40.190.10">
    <property type="entry name" value="Periplasmic binding protein-like II"/>
    <property type="match status" value="2"/>
</dbReference>
<evidence type="ECO:0000256" key="3">
    <source>
        <dbReference type="ARBA" id="ARBA00023125"/>
    </source>
</evidence>
<dbReference type="RefSeq" id="WP_317982331.1">
    <property type="nucleotide sequence ID" value="NZ_BTCL01000039.1"/>
</dbReference>
<dbReference type="PROSITE" id="PS50931">
    <property type="entry name" value="HTH_LYSR"/>
    <property type="match status" value="1"/>
</dbReference>
<organism evidence="6 7">
    <name type="scientific">Paenibacillus glycanilyticus</name>
    <dbReference type="NCBI Taxonomy" id="126569"/>
    <lineage>
        <taxon>Bacteria</taxon>
        <taxon>Bacillati</taxon>
        <taxon>Bacillota</taxon>
        <taxon>Bacilli</taxon>
        <taxon>Bacillales</taxon>
        <taxon>Paenibacillaceae</taxon>
        <taxon>Paenibacillus</taxon>
    </lineage>
</organism>
<dbReference type="Gene3D" id="1.10.10.10">
    <property type="entry name" value="Winged helix-like DNA-binding domain superfamily/Winged helix DNA-binding domain"/>
    <property type="match status" value="1"/>
</dbReference>
<gene>
    <name evidence="6" type="ORF">PghCCS26_60410</name>
</gene>
<keyword evidence="4" id="KW-0804">Transcription</keyword>